<comment type="subcellular location">
    <subcellularLocation>
        <location evidence="1">Membrane</location>
        <topology evidence="1">Multi-pass membrane protein</topology>
    </subcellularLocation>
</comment>
<evidence type="ECO:0000256" key="2">
    <source>
        <dbReference type="ARBA" id="ARBA00022692"/>
    </source>
</evidence>
<comment type="caution">
    <text evidence="7">The sequence shown here is derived from an EMBL/GenBank/DDBJ whole genome shotgun (WGS) entry which is preliminary data.</text>
</comment>
<sequence length="197" mass="21507">MSREDAKAIFSELKTQVIILGGIAAFMWCLEIVDLFLLRGALNIYGIIPRTEIGLRGILFAPFLHGDLFHLAANTVPFLTLGWLIMLRETRDFFTVSGVTMLVSGLGVWLTAPSNSVHIGASGLIFGYLGFLLLRGFFERSFVSIALSLIVGFFYGGAIWGVLPSHPAISWQGHLFGFIGGAIAARLLSKPKRSYNA</sequence>
<keyword evidence="7" id="KW-0645">Protease</keyword>
<evidence type="ECO:0000256" key="4">
    <source>
        <dbReference type="ARBA" id="ARBA00023136"/>
    </source>
</evidence>
<accession>A0A926VHP0</accession>
<feature type="transmembrane region" description="Helical" evidence="5">
    <location>
        <begin position="93"/>
        <end position="111"/>
    </location>
</feature>
<keyword evidence="3 5" id="KW-1133">Transmembrane helix</keyword>
<evidence type="ECO:0000313" key="7">
    <source>
        <dbReference type="EMBL" id="MBD2184181.1"/>
    </source>
</evidence>
<keyword evidence="7" id="KW-0378">Hydrolase</keyword>
<organism evidence="7 8">
    <name type="scientific">Aerosakkonema funiforme FACHB-1375</name>
    <dbReference type="NCBI Taxonomy" id="2949571"/>
    <lineage>
        <taxon>Bacteria</taxon>
        <taxon>Bacillati</taxon>
        <taxon>Cyanobacteriota</taxon>
        <taxon>Cyanophyceae</taxon>
        <taxon>Oscillatoriophycideae</taxon>
        <taxon>Aerosakkonematales</taxon>
        <taxon>Aerosakkonemataceae</taxon>
        <taxon>Aerosakkonema</taxon>
    </lineage>
</organism>
<keyword evidence="2 5" id="KW-0812">Transmembrane</keyword>
<reference evidence="7" key="2">
    <citation type="submission" date="2020-08" db="EMBL/GenBank/DDBJ databases">
        <authorList>
            <person name="Chen M."/>
            <person name="Teng W."/>
            <person name="Zhao L."/>
            <person name="Hu C."/>
            <person name="Zhou Y."/>
            <person name="Han B."/>
            <person name="Song L."/>
            <person name="Shu W."/>
        </authorList>
    </citation>
    <scope>NUCLEOTIDE SEQUENCE</scope>
    <source>
        <strain evidence="7">FACHB-1375</strain>
    </source>
</reference>
<dbReference type="PANTHER" id="PTHR43731:SF9">
    <property type="entry name" value="SLR1461 PROTEIN"/>
    <property type="match status" value="1"/>
</dbReference>
<protein>
    <submittedName>
        <fullName evidence="7">Rhomboid family intramembrane serine protease</fullName>
    </submittedName>
</protein>
<evidence type="ECO:0000259" key="6">
    <source>
        <dbReference type="Pfam" id="PF01694"/>
    </source>
</evidence>
<dbReference type="SUPFAM" id="SSF144091">
    <property type="entry name" value="Rhomboid-like"/>
    <property type="match status" value="1"/>
</dbReference>
<evidence type="ECO:0000256" key="1">
    <source>
        <dbReference type="ARBA" id="ARBA00004141"/>
    </source>
</evidence>
<dbReference type="Proteomes" id="UP000641646">
    <property type="component" value="Unassembled WGS sequence"/>
</dbReference>
<keyword evidence="8" id="KW-1185">Reference proteome</keyword>
<feature type="domain" description="Peptidase S54 rhomboid" evidence="6">
    <location>
        <begin position="58"/>
        <end position="190"/>
    </location>
</feature>
<feature type="transmembrane region" description="Helical" evidence="5">
    <location>
        <begin position="68"/>
        <end position="86"/>
    </location>
</feature>
<dbReference type="AlphaFoldDB" id="A0A926VHP0"/>
<feature type="transmembrane region" description="Helical" evidence="5">
    <location>
        <begin position="17"/>
        <end position="48"/>
    </location>
</feature>
<dbReference type="Pfam" id="PF01694">
    <property type="entry name" value="Rhomboid"/>
    <property type="match status" value="1"/>
</dbReference>
<dbReference type="GO" id="GO:0016020">
    <property type="term" value="C:membrane"/>
    <property type="evidence" value="ECO:0007669"/>
    <property type="project" value="UniProtKB-SubCell"/>
</dbReference>
<dbReference type="GO" id="GO:0004252">
    <property type="term" value="F:serine-type endopeptidase activity"/>
    <property type="evidence" value="ECO:0007669"/>
    <property type="project" value="InterPro"/>
</dbReference>
<keyword evidence="4 5" id="KW-0472">Membrane</keyword>
<feature type="transmembrane region" description="Helical" evidence="5">
    <location>
        <begin position="169"/>
        <end position="188"/>
    </location>
</feature>
<evidence type="ECO:0000256" key="3">
    <source>
        <dbReference type="ARBA" id="ARBA00022989"/>
    </source>
</evidence>
<reference evidence="7" key="1">
    <citation type="journal article" date="2015" name="ISME J.">
        <title>Draft Genome Sequence of Streptomyces incarnatus NRRL8089, which Produces the Nucleoside Antibiotic Sinefungin.</title>
        <authorList>
            <person name="Oshima K."/>
            <person name="Hattori M."/>
            <person name="Shimizu H."/>
            <person name="Fukuda K."/>
            <person name="Nemoto M."/>
            <person name="Inagaki K."/>
            <person name="Tamura T."/>
        </authorList>
    </citation>
    <scope>NUCLEOTIDE SEQUENCE</scope>
    <source>
        <strain evidence="7">FACHB-1375</strain>
    </source>
</reference>
<dbReference type="InterPro" id="IPR050925">
    <property type="entry name" value="Rhomboid_protease_S54"/>
</dbReference>
<feature type="transmembrane region" description="Helical" evidence="5">
    <location>
        <begin position="141"/>
        <end position="163"/>
    </location>
</feature>
<dbReference type="InterPro" id="IPR035952">
    <property type="entry name" value="Rhomboid-like_sf"/>
</dbReference>
<dbReference type="GO" id="GO:0006508">
    <property type="term" value="P:proteolysis"/>
    <property type="evidence" value="ECO:0007669"/>
    <property type="project" value="UniProtKB-KW"/>
</dbReference>
<gene>
    <name evidence="7" type="ORF">H6G03_24435</name>
</gene>
<dbReference type="EMBL" id="JACJPW010000075">
    <property type="protein sequence ID" value="MBD2184181.1"/>
    <property type="molecule type" value="Genomic_DNA"/>
</dbReference>
<proteinExistence type="predicted"/>
<evidence type="ECO:0000256" key="5">
    <source>
        <dbReference type="SAM" id="Phobius"/>
    </source>
</evidence>
<dbReference type="Gene3D" id="1.20.1540.10">
    <property type="entry name" value="Rhomboid-like"/>
    <property type="match status" value="1"/>
</dbReference>
<name>A0A926VHP0_9CYAN</name>
<dbReference type="InterPro" id="IPR022764">
    <property type="entry name" value="Peptidase_S54_rhomboid_dom"/>
</dbReference>
<dbReference type="RefSeq" id="WP_190470067.1">
    <property type="nucleotide sequence ID" value="NZ_JACJPW010000075.1"/>
</dbReference>
<feature type="transmembrane region" description="Helical" evidence="5">
    <location>
        <begin position="117"/>
        <end position="134"/>
    </location>
</feature>
<dbReference type="PANTHER" id="PTHR43731">
    <property type="entry name" value="RHOMBOID PROTEASE"/>
    <property type="match status" value="1"/>
</dbReference>
<evidence type="ECO:0000313" key="8">
    <source>
        <dbReference type="Proteomes" id="UP000641646"/>
    </source>
</evidence>